<dbReference type="AlphaFoldDB" id="A0A1F2WQZ3"/>
<sequence length="99" mass="10759">MIGEEAGCLKHSRPQADLNFNKPFMSGGTMVDNSIEIGGEIFDLADPEQKKAAIRAWLKAKAREKEATRSATPIPDDPLNQTPAVCGTPQPPESLKVER</sequence>
<evidence type="ECO:0000313" key="3">
    <source>
        <dbReference type="Proteomes" id="UP000177876"/>
    </source>
</evidence>
<evidence type="ECO:0000256" key="1">
    <source>
        <dbReference type="SAM" id="MobiDB-lite"/>
    </source>
</evidence>
<organism evidence="2 3">
    <name type="scientific">Candidatus Solincola sediminis</name>
    <dbReference type="NCBI Taxonomy" id="1797199"/>
    <lineage>
        <taxon>Bacteria</taxon>
        <taxon>Bacillati</taxon>
        <taxon>Actinomycetota</taxon>
        <taxon>Candidatus Geothermincolia</taxon>
        <taxon>Candidatus Geothermincolales</taxon>
        <taxon>Candidatus Geothermincolaceae</taxon>
        <taxon>Candidatus Solincola</taxon>
    </lineage>
</organism>
<comment type="caution">
    <text evidence="2">The sequence shown here is derived from an EMBL/GenBank/DDBJ whole genome shotgun (WGS) entry which is preliminary data.</text>
</comment>
<dbReference type="Proteomes" id="UP000177876">
    <property type="component" value="Unassembled WGS sequence"/>
</dbReference>
<proteinExistence type="predicted"/>
<gene>
    <name evidence="2" type="ORF">A2Y75_01695</name>
</gene>
<feature type="region of interest" description="Disordered" evidence="1">
    <location>
        <begin position="63"/>
        <end position="99"/>
    </location>
</feature>
<dbReference type="EMBL" id="MELK01000017">
    <property type="protein sequence ID" value="OFW59216.1"/>
    <property type="molecule type" value="Genomic_DNA"/>
</dbReference>
<protein>
    <submittedName>
        <fullName evidence="2">Uncharacterized protein</fullName>
    </submittedName>
</protein>
<accession>A0A1F2WQZ3</accession>
<dbReference type="STRING" id="1797197.A2Y75_01695"/>
<reference evidence="2 3" key="1">
    <citation type="journal article" date="2016" name="Nat. Commun.">
        <title>Thousands of microbial genomes shed light on interconnected biogeochemical processes in an aquifer system.</title>
        <authorList>
            <person name="Anantharaman K."/>
            <person name="Brown C.T."/>
            <person name="Hug L.A."/>
            <person name="Sharon I."/>
            <person name="Castelle C.J."/>
            <person name="Probst A.J."/>
            <person name="Thomas B.C."/>
            <person name="Singh A."/>
            <person name="Wilkins M.J."/>
            <person name="Karaoz U."/>
            <person name="Brodie E.L."/>
            <person name="Williams K.H."/>
            <person name="Hubbard S.S."/>
            <person name="Banfield J.F."/>
        </authorList>
    </citation>
    <scope>NUCLEOTIDE SEQUENCE [LARGE SCALE GENOMIC DNA]</scope>
</reference>
<name>A0A1F2WQZ3_9ACTN</name>
<evidence type="ECO:0000313" key="2">
    <source>
        <dbReference type="EMBL" id="OFW59216.1"/>
    </source>
</evidence>